<dbReference type="Proteomes" id="UP000799538">
    <property type="component" value="Unassembled WGS sequence"/>
</dbReference>
<gene>
    <name evidence="3" type="ORF">BDZ85DRAFT_283061</name>
</gene>
<dbReference type="EMBL" id="ML992509">
    <property type="protein sequence ID" value="KAF2221925.1"/>
    <property type="molecule type" value="Genomic_DNA"/>
</dbReference>
<dbReference type="Pfam" id="PF24883">
    <property type="entry name" value="NPHP3_N"/>
    <property type="match status" value="1"/>
</dbReference>
<dbReference type="PANTHER" id="PTHR10039:SF5">
    <property type="entry name" value="NACHT DOMAIN-CONTAINING PROTEIN"/>
    <property type="match status" value="1"/>
</dbReference>
<feature type="domain" description="NACHT" evidence="2">
    <location>
        <begin position="120"/>
        <end position="270"/>
    </location>
</feature>
<proteinExistence type="predicted"/>
<evidence type="ECO:0000259" key="2">
    <source>
        <dbReference type="PROSITE" id="PS50837"/>
    </source>
</evidence>
<evidence type="ECO:0000313" key="3">
    <source>
        <dbReference type="EMBL" id="KAF2221925.1"/>
    </source>
</evidence>
<dbReference type="Gene3D" id="3.40.50.300">
    <property type="entry name" value="P-loop containing nucleotide triphosphate hydrolases"/>
    <property type="match status" value="1"/>
</dbReference>
<evidence type="ECO:0000256" key="1">
    <source>
        <dbReference type="ARBA" id="ARBA00022737"/>
    </source>
</evidence>
<keyword evidence="4" id="KW-1185">Reference proteome</keyword>
<dbReference type="AlphaFoldDB" id="A0A6A6G832"/>
<sequence>MSRNLIGSPIPIRERGDTNFNNDCDVNFQAGQYTANGSVYHGTVISNLTLNSPSPQSPLIDHQAEIRTARRQRYLASLSFGQLGTREASVRHALKETCEWVVSRNEVTKWLEPDENERQKLLWIKGKPGTGKSTIIKFMCNRIKRLRNNAIVLNFFFNARGSNFERSTAGTFRALLHQLLLIRSDLQSIFDTCNVHIDQQGNAEWTVEVLQSLLSAAIGQLRSQQIIIFIDALDECSEDDIRDMLDYFEDDLQEAIDSESVNLYLCLSSRHYPHIDINYGQELVVEDQSEHMQDIEKFIDNKLRIGKDALAVRIKRELLRRSSGVFIWVVLVVKALKREFDHGNKHKLMSELQRTPQTIDELLQDLLGRDTDDRHLLVSCVQWVLFAYKPLEVGQLYLAIITSTGSLPEDLEGVSEEDMERYLLHCSRGLIELTPGDDGVMQFIHESVREIFLAGNDLTQYGFGGPTTFTGRSHDRIKDSCALFNARISQLHHPPHDPSDDKNYTLDMFGHYTVENIILHSEAAQRHGYNQVHFIRNFDLPGYTRLIQHKKCFVHLPSRPTLPHVLVVNYAVNLLELIEAQASDIWSTEIWAELDGPVSIEQLTLKFNLTYYHDLLQPLDLHRVVIEEYSPSEFLTPSVENALEAAVAIGNRGMVRTLLLRISKTVAENVLGPNRNLGDEEIDILVQTIFDLDWVTVDARNKILRSLVGTSSETSTPSAGTLQKCAVYCGLWSLVSVLVEASETVLDWAWQSPDNDNSDHFSGTPLCRDSLLLRACKAGQWLLAKKMLMRPDASEHKFLSNMTMVPLALSEIGNVNSQPDERKAVLKLLFERTKFSYETSLTKLQLARQCLLHRDVEALEIINTAMEIPVEQLTVYERLQYLLLTDRWSEVDYQSLNELGIKKERGIISSTIVSRASEEVITHVLSKVCFGYKGTSPLKNLERRHFSYSEVASLRRAILEYHKLEDQLDNSQRSSNTFGYLCIARAAIHTNDLSVIELLIDQSLLGPRYGESYMELKIARALYQPLVSCIRQDRTTTLRAFFRSKYIHGDIRTEYTTQSLEWIARKEAKGQGSRSIIADNYDLSRDTRDDFRPQWNMARDLLLRQLENMHINVKRVMRERGGPQRRWAIYEPAGYDGAVSIGDVNRTASGKGTSDFVARET</sequence>
<dbReference type="InterPro" id="IPR027417">
    <property type="entry name" value="P-loop_NTPase"/>
</dbReference>
<dbReference type="PROSITE" id="PS50837">
    <property type="entry name" value="NACHT"/>
    <property type="match status" value="1"/>
</dbReference>
<dbReference type="InterPro" id="IPR056884">
    <property type="entry name" value="NPHP3-like_N"/>
</dbReference>
<protein>
    <recommendedName>
        <fullName evidence="2">NACHT domain-containing protein</fullName>
    </recommendedName>
</protein>
<name>A0A6A6G832_9PEZI</name>
<evidence type="ECO:0000313" key="4">
    <source>
        <dbReference type="Proteomes" id="UP000799538"/>
    </source>
</evidence>
<accession>A0A6A6G832</accession>
<reference evidence="4" key="1">
    <citation type="journal article" date="2020" name="Stud. Mycol.">
        <title>101 Dothideomycetes genomes: A test case for predicting lifestyles and emergence of pathogens.</title>
        <authorList>
            <person name="Haridas S."/>
            <person name="Albert R."/>
            <person name="Binder M."/>
            <person name="Bloem J."/>
            <person name="LaButti K."/>
            <person name="Salamov A."/>
            <person name="Andreopoulos B."/>
            <person name="Baker S."/>
            <person name="Barry K."/>
            <person name="Bills G."/>
            <person name="Bluhm B."/>
            <person name="Cannon C."/>
            <person name="Castanera R."/>
            <person name="Culley D."/>
            <person name="Daum C."/>
            <person name="Ezra D."/>
            <person name="Gonzalez J."/>
            <person name="Henrissat B."/>
            <person name="Kuo A."/>
            <person name="Liang C."/>
            <person name="Lipzen A."/>
            <person name="Lutzoni F."/>
            <person name="Magnuson J."/>
            <person name="Mondo S."/>
            <person name="Nolan M."/>
            <person name="Ohm R."/>
            <person name="Pangilinan J."/>
            <person name="Park H.-J."/>
            <person name="Ramirez L."/>
            <person name="Alfaro M."/>
            <person name="Sun H."/>
            <person name="Tritt A."/>
            <person name="Yoshinaga Y."/>
            <person name="Zwiers L.-H."/>
            <person name="Turgeon B."/>
            <person name="Goodwin S."/>
            <person name="Spatafora J."/>
            <person name="Crous P."/>
            <person name="Grigoriev I."/>
        </authorList>
    </citation>
    <scope>NUCLEOTIDE SEQUENCE [LARGE SCALE GENOMIC DNA]</scope>
    <source>
        <strain evidence="4">CECT 20119</strain>
    </source>
</reference>
<dbReference type="InterPro" id="IPR007111">
    <property type="entry name" value="NACHT_NTPase"/>
</dbReference>
<dbReference type="SUPFAM" id="SSF52540">
    <property type="entry name" value="P-loop containing nucleoside triphosphate hydrolases"/>
    <property type="match status" value="1"/>
</dbReference>
<organism evidence="3 4">
    <name type="scientific">Elsinoe ampelina</name>
    <dbReference type="NCBI Taxonomy" id="302913"/>
    <lineage>
        <taxon>Eukaryota</taxon>
        <taxon>Fungi</taxon>
        <taxon>Dikarya</taxon>
        <taxon>Ascomycota</taxon>
        <taxon>Pezizomycotina</taxon>
        <taxon>Dothideomycetes</taxon>
        <taxon>Dothideomycetidae</taxon>
        <taxon>Myriangiales</taxon>
        <taxon>Elsinoaceae</taxon>
        <taxon>Elsinoe</taxon>
    </lineage>
</organism>
<dbReference type="OrthoDB" id="194358at2759"/>
<keyword evidence="1" id="KW-0677">Repeat</keyword>
<dbReference type="PANTHER" id="PTHR10039">
    <property type="entry name" value="AMELOGENIN"/>
    <property type="match status" value="1"/>
</dbReference>